<feature type="compositionally biased region" description="Basic residues" evidence="1">
    <location>
        <begin position="106"/>
        <end position="117"/>
    </location>
</feature>
<proteinExistence type="predicted"/>
<reference evidence="2 3" key="1">
    <citation type="journal article" date="2013" name="Stand. Genomic Sci.">
        <title>Genome sequence of the reddish-pigmented Rubellimicrobium thermophilum type strain (DSM 16684(T)), a member of the Roseobacter clade.</title>
        <authorList>
            <person name="Fiebig A."/>
            <person name="Riedel T."/>
            <person name="Gronow S."/>
            <person name="Petersen J."/>
            <person name="Klenk H.P."/>
            <person name="Goker M."/>
        </authorList>
    </citation>
    <scope>NUCLEOTIDE SEQUENCE [LARGE SCALE GENOMIC DNA]</scope>
    <source>
        <strain evidence="2 3">DSM 16684</strain>
    </source>
</reference>
<feature type="region of interest" description="Disordered" evidence="1">
    <location>
        <begin position="1"/>
        <end position="193"/>
    </location>
</feature>
<comment type="caution">
    <text evidence="2">The sequence shown here is derived from an EMBL/GenBank/DDBJ whole genome shotgun (WGS) entry which is preliminary data.</text>
</comment>
<dbReference type="AlphaFoldDB" id="S9SD95"/>
<feature type="compositionally biased region" description="Basic and acidic residues" evidence="1">
    <location>
        <begin position="71"/>
        <end position="81"/>
    </location>
</feature>
<feature type="region of interest" description="Disordered" evidence="1">
    <location>
        <begin position="234"/>
        <end position="261"/>
    </location>
</feature>
<accession>S9SD95</accession>
<gene>
    <name evidence="2" type="ORF">ruthe_02405</name>
</gene>
<organism evidence="2 3">
    <name type="scientific">Rubellimicrobium thermophilum DSM 16684</name>
    <dbReference type="NCBI Taxonomy" id="1123069"/>
    <lineage>
        <taxon>Bacteria</taxon>
        <taxon>Pseudomonadati</taxon>
        <taxon>Pseudomonadota</taxon>
        <taxon>Alphaproteobacteria</taxon>
        <taxon>Rhodobacterales</taxon>
        <taxon>Roseobacteraceae</taxon>
        <taxon>Rubellimicrobium</taxon>
    </lineage>
</organism>
<evidence type="ECO:0000313" key="3">
    <source>
        <dbReference type="Proteomes" id="UP000015346"/>
    </source>
</evidence>
<feature type="compositionally biased region" description="Low complexity" evidence="1">
    <location>
        <begin position="48"/>
        <end position="66"/>
    </location>
</feature>
<protein>
    <submittedName>
        <fullName evidence="2">Uncharacterized protein</fullName>
    </submittedName>
</protein>
<dbReference type="STRING" id="1123069.ruthe_02405"/>
<evidence type="ECO:0000256" key="1">
    <source>
        <dbReference type="SAM" id="MobiDB-lite"/>
    </source>
</evidence>
<keyword evidence="3" id="KW-1185">Reference proteome</keyword>
<dbReference type="EMBL" id="AOLV01000028">
    <property type="protein sequence ID" value="EPX84194.1"/>
    <property type="molecule type" value="Genomic_DNA"/>
</dbReference>
<dbReference type="HOGENOM" id="CLU_1065114_0_0_5"/>
<sequence length="261" mass="26184">MAARARLSGRNGCPAPGRGGAGPSGRDGPRSGLRDRGGGARAGGARGGAPPHRARAAAALCGPGARQCPAQRDRPRGDGGRCRRSARRPAGAELRSCDDEPPLLRPRGRHKGGRCRARACPWPAHPDRGLGSPRRTAPAAGGLACGDPPGRGAPRAAGGAAGDDAPGGPASGDPARGEAGAQSPAAGPQGGRAPFRLLAPLVLHAAPRHAQDGEDLTPQAHALFRDAAALDWDQAVPRASPGKRLPSAAGPLPARDRSPHL</sequence>
<name>S9SD95_9RHOB</name>
<feature type="compositionally biased region" description="Low complexity" evidence="1">
    <location>
        <begin position="146"/>
        <end position="193"/>
    </location>
</feature>
<feature type="compositionally biased region" description="Basic and acidic residues" evidence="1">
    <location>
        <begin position="27"/>
        <end position="38"/>
    </location>
</feature>
<evidence type="ECO:0000313" key="2">
    <source>
        <dbReference type="EMBL" id="EPX84194.1"/>
    </source>
</evidence>
<dbReference type="Proteomes" id="UP000015346">
    <property type="component" value="Unassembled WGS sequence"/>
</dbReference>